<dbReference type="InterPro" id="IPR050227">
    <property type="entry name" value="Rab"/>
</dbReference>
<dbReference type="Gene3D" id="3.40.50.300">
    <property type="entry name" value="P-loop containing nucleotide triphosphate hydrolases"/>
    <property type="match status" value="1"/>
</dbReference>
<evidence type="ECO:0000256" key="4">
    <source>
        <dbReference type="SAM" id="Coils"/>
    </source>
</evidence>
<proteinExistence type="predicted"/>
<dbReference type="PROSITE" id="PS51419">
    <property type="entry name" value="RAB"/>
    <property type="match status" value="1"/>
</dbReference>
<dbReference type="SUPFAM" id="SSF52540">
    <property type="entry name" value="P-loop containing nucleoside triphosphate hydrolases"/>
    <property type="match status" value="1"/>
</dbReference>
<dbReference type="PROSITE" id="PS50222">
    <property type="entry name" value="EF_HAND_2"/>
    <property type="match status" value="1"/>
</dbReference>
<dbReference type="SMART" id="SM00173">
    <property type="entry name" value="RAS"/>
    <property type="match status" value="1"/>
</dbReference>
<feature type="compositionally biased region" description="Polar residues" evidence="5">
    <location>
        <begin position="339"/>
        <end position="352"/>
    </location>
</feature>
<dbReference type="SUPFAM" id="SSF47473">
    <property type="entry name" value="EF-hand"/>
    <property type="match status" value="1"/>
</dbReference>
<dbReference type="InterPro" id="IPR011992">
    <property type="entry name" value="EF-hand-dom_pair"/>
</dbReference>
<protein>
    <submittedName>
        <fullName evidence="7">Ras-related protein Rab-44 isoform X1</fullName>
    </submittedName>
</protein>
<dbReference type="InterPro" id="IPR005225">
    <property type="entry name" value="Small_GTP-bd"/>
</dbReference>
<dbReference type="GO" id="GO:0005509">
    <property type="term" value="F:calcium ion binding"/>
    <property type="evidence" value="ECO:0007669"/>
    <property type="project" value="InterPro"/>
</dbReference>
<dbReference type="InterPro" id="IPR002048">
    <property type="entry name" value="EF_hand_dom"/>
</dbReference>
<evidence type="ECO:0000256" key="3">
    <source>
        <dbReference type="ARBA" id="ARBA00023288"/>
    </source>
</evidence>
<dbReference type="EMBL" id="OX395131">
    <property type="protein sequence ID" value="CAI5777522.1"/>
    <property type="molecule type" value="Genomic_DNA"/>
</dbReference>
<dbReference type="PROSITE" id="PS51421">
    <property type="entry name" value="RAS"/>
    <property type="match status" value="1"/>
</dbReference>
<evidence type="ECO:0000313" key="7">
    <source>
        <dbReference type="EMBL" id="CAI5777522.1"/>
    </source>
</evidence>
<dbReference type="AlphaFoldDB" id="A0AA35KHH8"/>
<evidence type="ECO:0000313" key="8">
    <source>
        <dbReference type="Proteomes" id="UP001178461"/>
    </source>
</evidence>
<dbReference type="SMART" id="SM00175">
    <property type="entry name" value="RAB"/>
    <property type="match status" value="1"/>
</dbReference>
<feature type="coiled-coil region" evidence="4">
    <location>
        <begin position="205"/>
        <end position="239"/>
    </location>
</feature>
<evidence type="ECO:0000256" key="5">
    <source>
        <dbReference type="SAM" id="MobiDB-lite"/>
    </source>
</evidence>
<keyword evidence="1" id="KW-0547">Nucleotide-binding</keyword>
<feature type="compositionally biased region" description="Basic residues" evidence="5">
    <location>
        <begin position="1"/>
        <end position="19"/>
    </location>
</feature>
<name>A0AA35KHH8_9SAUR</name>
<dbReference type="Pfam" id="PF00071">
    <property type="entry name" value="Ras"/>
    <property type="match status" value="1"/>
</dbReference>
<feature type="region of interest" description="Disordered" evidence="5">
    <location>
        <begin position="1"/>
        <end position="32"/>
    </location>
</feature>
<gene>
    <name evidence="7" type="ORF">PODLI_1B024689</name>
</gene>
<keyword evidence="2" id="KW-0342">GTP-binding</keyword>
<sequence>MDKQRMPGRKFGSSRRKQARGTWGSTRVSSISEEEPCLSELMEKVRNLSQGHGKKEGFITRADMQKLEADFPWSTKELELVFDGLDADSKGYLTTEEFTEGLRYFLSSQTVTRAHRKRKMLSLKAPTHLSLEEADTEEQMCFKAFLNQLGADNIFEDESEIWKIWVQLRQDEPHLLGNLKEFLAKMTHLIKESRGAKQTLQLMLKTRVADHNKEVQQLYEELEQQIDKETRRLQLESKTQSQFLSVEMKELLDAREREIQHFLDVQKELETQFLSLREKQHVASTQTQELKQTNMALEVQLQKTLNQLQKTQRQLDFMRGRVSQLHKEESGRSPEEVSVKTTQSQQGHLSANEMSSSELVGRFGYNPSEDTLDSSAQKAPGGVASMAKAGSESRTTRVISIEEDPWVDSVVEPEKYFPQEVVDQSSLLRELNDAIAAVNKVSESSNNPQIDNFGFQFLGQIKENGNSQQRKMQEKITPYDASSRNRDLQKRSAEALSGRASWQRDALLQERLTCAPEVKNANISEPRREVKTLESKQRGCILVPEVQSSVYKELTSPAGDYKEDSMQEKTLILEQAVQLHGQVLKCSGISRTQWPPADSEQRVVKQSLESKTSEKKIQHPSVEDMPPAHSSPRIALPKLDEGCEPEITVFQNHQLENMLQPEMQTQTTDGLEVTLSEDKREGCMDLPGCRKNQEVRVEMDEETNVKAEAADYPVDVDAKATSKDTTAVFFCPDHMYNVLFVGDSNVGKTSFLHRLQDDSFDANMTATVGMDYRIKSLFVDNKCFALRLWDTAGQERYHSITKQFFRKADGVVLMYDITSEHSFAEVRYWMNCIQEGSEDGVVILLLGNKTDCAAERRVSSEDGAYLAKEYGLSFNECSAALGQNVTESMVKLVRLLKTHEDKKEDAAHNQKSKGVCSVKHAITCGLKENRGALVPQFSLQIDMHSST</sequence>
<feature type="domain" description="EF-hand" evidence="6">
    <location>
        <begin position="73"/>
        <end position="108"/>
    </location>
</feature>
<dbReference type="InterPro" id="IPR027417">
    <property type="entry name" value="P-loop_NTPase"/>
</dbReference>
<dbReference type="SMART" id="SM00174">
    <property type="entry name" value="RHO"/>
    <property type="match status" value="1"/>
</dbReference>
<dbReference type="InterPro" id="IPR001806">
    <property type="entry name" value="Small_GTPase"/>
</dbReference>
<feature type="region of interest" description="Disordered" evidence="5">
    <location>
        <begin position="323"/>
        <end position="352"/>
    </location>
</feature>
<dbReference type="GO" id="GO:0005525">
    <property type="term" value="F:GTP binding"/>
    <property type="evidence" value="ECO:0007669"/>
    <property type="project" value="UniProtKB-KW"/>
</dbReference>
<organism evidence="7 8">
    <name type="scientific">Podarcis lilfordi</name>
    <name type="common">Lilford's wall lizard</name>
    <dbReference type="NCBI Taxonomy" id="74358"/>
    <lineage>
        <taxon>Eukaryota</taxon>
        <taxon>Metazoa</taxon>
        <taxon>Chordata</taxon>
        <taxon>Craniata</taxon>
        <taxon>Vertebrata</taxon>
        <taxon>Euteleostomi</taxon>
        <taxon>Lepidosauria</taxon>
        <taxon>Squamata</taxon>
        <taxon>Bifurcata</taxon>
        <taxon>Unidentata</taxon>
        <taxon>Episquamata</taxon>
        <taxon>Laterata</taxon>
        <taxon>Lacertibaenia</taxon>
        <taxon>Lacertidae</taxon>
        <taxon>Podarcis</taxon>
    </lineage>
</organism>
<dbReference type="PRINTS" id="PR00449">
    <property type="entry name" value="RASTRNSFRMNG"/>
</dbReference>
<dbReference type="GO" id="GO:0003924">
    <property type="term" value="F:GTPase activity"/>
    <property type="evidence" value="ECO:0007669"/>
    <property type="project" value="InterPro"/>
</dbReference>
<reference evidence="7" key="1">
    <citation type="submission" date="2022-12" db="EMBL/GenBank/DDBJ databases">
        <authorList>
            <person name="Alioto T."/>
            <person name="Alioto T."/>
            <person name="Gomez Garrido J."/>
        </authorList>
    </citation>
    <scope>NUCLEOTIDE SEQUENCE</scope>
</reference>
<dbReference type="CDD" id="cd00154">
    <property type="entry name" value="Rab"/>
    <property type="match status" value="1"/>
</dbReference>
<dbReference type="SMART" id="SM00176">
    <property type="entry name" value="RAN"/>
    <property type="match status" value="1"/>
</dbReference>
<keyword evidence="8" id="KW-1185">Reference proteome</keyword>
<evidence type="ECO:0000256" key="2">
    <source>
        <dbReference type="ARBA" id="ARBA00023134"/>
    </source>
</evidence>
<dbReference type="PANTHER" id="PTHR47977">
    <property type="entry name" value="RAS-RELATED PROTEIN RAB"/>
    <property type="match status" value="1"/>
</dbReference>
<feature type="compositionally biased region" description="Basic and acidic residues" evidence="5">
    <location>
        <begin position="325"/>
        <end position="338"/>
    </location>
</feature>
<evidence type="ECO:0000256" key="1">
    <source>
        <dbReference type="ARBA" id="ARBA00022741"/>
    </source>
</evidence>
<evidence type="ECO:0000259" key="6">
    <source>
        <dbReference type="PROSITE" id="PS50222"/>
    </source>
</evidence>
<accession>A0AA35KHH8</accession>
<dbReference type="NCBIfam" id="TIGR00231">
    <property type="entry name" value="small_GTP"/>
    <property type="match status" value="1"/>
</dbReference>
<dbReference type="Gene3D" id="1.10.238.10">
    <property type="entry name" value="EF-hand"/>
    <property type="match status" value="1"/>
</dbReference>
<keyword evidence="4" id="KW-0175">Coiled coil</keyword>
<keyword evidence="3" id="KW-0449">Lipoprotein</keyword>
<dbReference type="Proteomes" id="UP001178461">
    <property type="component" value="Chromosome 6"/>
</dbReference>
<dbReference type="FunFam" id="3.40.50.300:FF:001129">
    <property type="entry name" value="ras-related protein Rab-44 isoform X2"/>
    <property type="match status" value="1"/>
</dbReference>
<feature type="region of interest" description="Disordered" evidence="5">
    <location>
        <begin position="595"/>
        <end position="630"/>
    </location>
</feature>